<proteinExistence type="predicted"/>
<dbReference type="RefSeq" id="WP_005384714.1">
    <property type="nucleotide sequence ID" value="NZ_CBCSFX010000002.1"/>
</dbReference>
<dbReference type="InterPro" id="IPR027417">
    <property type="entry name" value="P-loop_NTPase"/>
</dbReference>
<dbReference type="SUPFAM" id="SSF52540">
    <property type="entry name" value="P-loop containing nucleoside triphosphate hydrolases"/>
    <property type="match status" value="1"/>
</dbReference>
<dbReference type="Pfam" id="PF03008">
    <property type="entry name" value="DUF234"/>
    <property type="match status" value="1"/>
</dbReference>
<dbReference type="Pfam" id="PF01637">
    <property type="entry name" value="ATPase_2"/>
    <property type="match status" value="1"/>
</dbReference>
<dbReference type="GO" id="GO:0005524">
    <property type="term" value="F:ATP binding"/>
    <property type="evidence" value="ECO:0007669"/>
    <property type="project" value="InterPro"/>
</dbReference>
<accession>A0A133RZV5</accession>
<dbReference type="Gene3D" id="3.40.50.300">
    <property type="entry name" value="P-loop containing nucleotide triphosphate hydrolases"/>
    <property type="match status" value="1"/>
</dbReference>
<dbReference type="PATRIC" id="fig|39777.7.peg.1915"/>
<dbReference type="SUPFAM" id="SSF46785">
    <property type="entry name" value="Winged helix' DNA-binding domain"/>
    <property type="match status" value="1"/>
</dbReference>
<dbReference type="InterPro" id="IPR036390">
    <property type="entry name" value="WH_DNA-bd_sf"/>
</dbReference>
<dbReference type="EMBL" id="LRQT01000121">
    <property type="protein sequence ID" value="KXA61303.1"/>
    <property type="molecule type" value="Genomic_DNA"/>
</dbReference>
<dbReference type="AlphaFoldDB" id="A0A133RZV5"/>
<organism evidence="1">
    <name type="scientific">Veillonella atypica</name>
    <dbReference type="NCBI Taxonomy" id="39777"/>
    <lineage>
        <taxon>Bacteria</taxon>
        <taxon>Bacillati</taxon>
        <taxon>Bacillota</taxon>
        <taxon>Negativicutes</taxon>
        <taxon>Veillonellales</taxon>
        <taxon>Veillonellaceae</taxon>
        <taxon>Veillonella</taxon>
    </lineage>
</organism>
<evidence type="ECO:0000313" key="2">
    <source>
        <dbReference type="Proteomes" id="UP000070226"/>
    </source>
</evidence>
<dbReference type="InterPro" id="IPR004256">
    <property type="entry name" value="DUF234"/>
</dbReference>
<sequence>MVFVGREHELASLEAQYNSKHFELAIVYGRRRVGKTYLLHHFLASHDGAYMVGLESGASNNLEVLSQAVYRATGMIETGKLQSTLPNFPTITAALTHLFEYSLDHRCIFIIDEYPYLAESIPSVSSELQALIDAYKNRSQLMLILCGSSMSFMENQVLGHKSSLYGRRTAQYKIKPFTYIEARQMVPHLSYEDSAIAFGLTGGVAEYLSYFRDGDSLDESIITLFFTPTGRLVDEPSSLLKQELREPRQYNAILSAIAKGASRNNEIATKVDMTTGALNNYLKSLIDLQIIEKIHPVESKSNKSIYTIKDSMYTFWYRFVEPNQGAIENFNGKLVYHQYVKPMLSHFMGLVFETMAAQYVQARIHRGSVPFLPQQIGHWWGTDSATKKQVEIDVVAMADIQADPNARPVHHLLVGECKWKNEPVGQDVLISLMEKARVLHGEPYYWLFSKRGFGFVSDDERVELIDVPMMYEL</sequence>
<protein>
    <submittedName>
        <fullName evidence="1">Uncharacterized protein</fullName>
    </submittedName>
</protein>
<name>A0A133RZV5_9FIRM</name>
<evidence type="ECO:0000313" key="1">
    <source>
        <dbReference type="EMBL" id="KXA61303.1"/>
    </source>
</evidence>
<dbReference type="PANTHER" id="PTHR34704:SF1">
    <property type="entry name" value="ATPASE"/>
    <property type="match status" value="1"/>
</dbReference>
<dbReference type="PANTHER" id="PTHR34704">
    <property type="entry name" value="ATPASE"/>
    <property type="match status" value="1"/>
</dbReference>
<reference evidence="1 2" key="1">
    <citation type="submission" date="2016-01" db="EMBL/GenBank/DDBJ databases">
        <authorList>
            <person name="Oliw E.H."/>
        </authorList>
    </citation>
    <scope>NUCLEOTIDE SEQUENCE [LARGE SCALE GENOMIC DNA]</scope>
    <source>
        <strain evidence="1 2">CMW7756B</strain>
    </source>
</reference>
<gene>
    <name evidence="1" type="ORF">HMPREF3233_01949</name>
</gene>
<dbReference type="Proteomes" id="UP000070226">
    <property type="component" value="Unassembled WGS sequence"/>
</dbReference>
<comment type="caution">
    <text evidence="1">The sequence shown here is derived from an EMBL/GenBank/DDBJ whole genome shotgun (WGS) entry which is preliminary data.</text>
</comment>
<dbReference type="InterPro" id="IPR011579">
    <property type="entry name" value="ATPase_dom"/>
</dbReference>